<dbReference type="GO" id="GO:0008781">
    <property type="term" value="F:N-acylneuraminate cytidylyltransferase activity"/>
    <property type="evidence" value="ECO:0000318"/>
    <property type="project" value="GO_Central"/>
</dbReference>
<keyword evidence="8" id="KW-0548">Nucleotidyltransferase</keyword>
<dbReference type="GO" id="GO:0006054">
    <property type="term" value="P:N-acetylneuraminate metabolic process"/>
    <property type="evidence" value="ECO:0007669"/>
    <property type="project" value="UniProtKB-UniPathway"/>
</dbReference>
<dbReference type="SMR" id="A0A287BS35"/>
<dbReference type="Gene3D" id="3.40.50.1000">
    <property type="entry name" value="HAD superfamily/HAD-like"/>
    <property type="match status" value="1"/>
</dbReference>
<sequence length="542" mass="60468">MPHKGEGRGGGWGREQPLPPHPTPAGGRAGRSGGAELRRRDELPDVEKLGRRRGRKMDSVEKGAATSVSNPRGRPSRGRPPKLQRNSRGGQGRGVEKPPHLAALILARGGSKGIPLKNIKHLAGVPLIGWVLRAALDSGVFQSVWVSTDHDEIENVAKQFGAQVHRRSSEASKDSSTSLDAIIEFLNYHNEVDIIGNIQATSPCLHPTDLQKVAEMIREEGYDSVFSVVRRHQFRWGEIQKGVREMTEPLNLNPAKRPRRQDWDGELYENGSFYFAKRHLIEMGYLQGGKMAYYEMRAEHSVDIDVDIDWPIAEQRVLRFGYFGKEKLKEIKLFVCNIDGCFTNGHIYVSGDQKEIISYDVKDAIGISLLKKSGIEVRLISERACSKQTLSSLKLDCKMEVNVPDKLAVVDEWRKEMGLCWKEVAYLGNEVSDEECLKKVGLSGVPADACAAAQKAVGYICKCNGGRGALREFAEHIFLLMEKDNERLIAVFLKFLVNASKNFIKIDFVLYTVKLCVCVLLMMLKLYLFGDSLSGKTCPSIN</sequence>
<dbReference type="InterPro" id="IPR029044">
    <property type="entry name" value="Nucleotide-diphossugar_trans"/>
</dbReference>
<dbReference type="GeneTree" id="ENSGT00390000004237"/>
<dbReference type="SUPFAM" id="SSF53448">
    <property type="entry name" value="Nucleotide-diphospho-sugar transferases"/>
    <property type="match status" value="1"/>
</dbReference>
<keyword evidence="12" id="KW-1133">Transmembrane helix</keyword>
<evidence type="ECO:0000256" key="8">
    <source>
        <dbReference type="ARBA" id="ARBA00022695"/>
    </source>
</evidence>
<feature type="region of interest" description="Disordered" evidence="11">
    <location>
        <begin position="1"/>
        <end position="98"/>
    </location>
</feature>
<evidence type="ECO:0000256" key="2">
    <source>
        <dbReference type="ARBA" id="ARBA00005141"/>
    </source>
</evidence>
<dbReference type="GlyGen" id="A0A287BS35">
    <property type="glycosylation" value="1 site"/>
</dbReference>
<proteinExistence type="evidence at protein level"/>
<comment type="subunit">
    <text evidence="4">Homotetramer; the active enzyme is formed by a dimer of dimers.</text>
</comment>
<dbReference type="SUPFAM" id="SSF56784">
    <property type="entry name" value="HAD-like"/>
    <property type="match status" value="1"/>
</dbReference>
<evidence type="ECO:0000256" key="5">
    <source>
        <dbReference type="ARBA" id="ARBA00012491"/>
    </source>
</evidence>
<reference evidence="14" key="1">
    <citation type="submission" date="2009-11" db="EMBL/GenBank/DDBJ databases">
        <authorList>
            <consortium name="Porcine genome sequencing project"/>
        </authorList>
    </citation>
    <scope>NUCLEOTIDE SEQUENCE [LARGE SCALE GENOMIC DNA]</scope>
    <source>
        <strain evidence="14">Duroc</strain>
    </source>
</reference>
<dbReference type="InterPro" id="IPR023214">
    <property type="entry name" value="HAD_sf"/>
</dbReference>
<evidence type="ECO:0000256" key="7">
    <source>
        <dbReference type="ARBA" id="ARBA00022679"/>
    </source>
</evidence>
<keyword evidence="12" id="KW-0812">Transmembrane</keyword>
<dbReference type="Reactome" id="R-SSC-4085001">
    <property type="pathway name" value="Sialic acid metabolism"/>
</dbReference>
<dbReference type="InterPro" id="IPR050793">
    <property type="entry name" value="CMP-NeuNAc_synthase"/>
</dbReference>
<dbReference type="PANTHER" id="PTHR21485:SF3">
    <property type="entry name" value="N-ACYLNEURAMINATE CYTIDYLYLTRANSFERASE"/>
    <property type="match status" value="1"/>
</dbReference>
<evidence type="ECO:0007829" key="16">
    <source>
        <dbReference type="PeptideAtlas" id="A0A287BS35"/>
    </source>
</evidence>
<evidence type="ECO:0000256" key="12">
    <source>
        <dbReference type="SAM" id="Phobius"/>
    </source>
</evidence>
<reference evidence="13" key="4">
    <citation type="submission" date="2025-09" db="UniProtKB">
        <authorList>
            <consortium name="Ensembl"/>
        </authorList>
    </citation>
    <scope>IDENTIFICATION</scope>
</reference>
<dbReference type="FunFam" id="3.40.50.1000:FF:000082">
    <property type="entry name" value="N-acylneuraminate cytidylyltransferase A"/>
    <property type="match status" value="1"/>
</dbReference>
<dbReference type="EC" id="2.7.7.43" evidence="5"/>
<dbReference type="Ensembl" id="ENSSSCT00000061365.3">
    <property type="protein sequence ID" value="ENSSSCP00000058938.1"/>
    <property type="gene ID" value="ENSSSCG00000034733.3"/>
</dbReference>
<keyword evidence="14" id="KW-1185">Reference proteome</keyword>
<evidence type="ECO:0000256" key="11">
    <source>
        <dbReference type="SAM" id="MobiDB-lite"/>
    </source>
</evidence>
<dbReference type="InParanoid" id="A0A287BS35"/>
<evidence type="ECO:0000256" key="3">
    <source>
        <dbReference type="ARBA" id="ARBA00010726"/>
    </source>
</evidence>
<dbReference type="AlphaFoldDB" id="A0A287BS35"/>
<organism evidence="13 14">
    <name type="scientific">Sus scrofa</name>
    <name type="common">Pig</name>
    <dbReference type="NCBI Taxonomy" id="9823"/>
    <lineage>
        <taxon>Eukaryota</taxon>
        <taxon>Metazoa</taxon>
        <taxon>Chordata</taxon>
        <taxon>Craniata</taxon>
        <taxon>Vertebrata</taxon>
        <taxon>Euteleostomi</taxon>
        <taxon>Mammalia</taxon>
        <taxon>Eutheria</taxon>
        <taxon>Laurasiatheria</taxon>
        <taxon>Artiodactyla</taxon>
        <taxon>Suina</taxon>
        <taxon>Suidae</taxon>
        <taxon>Sus</taxon>
    </lineage>
</organism>
<dbReference type="PANTHER" id="PTHR21485">
    <property type="entry name" value="HAD SUPERFAMILY MEMBERS CMAS AND KDSC"/>
    <property type="match status" value="1"/>
</dbReference>
<evidence type="ECO:0000256" key="6">
    <source>
        <dbReference type="ARBA" id="ARBA00020893"/>
    </source>
</evidence>
<dbReference type="ExpressionAtlas" id="A0A287BS35">
    <property type="expression patterns" value="baseline and differential"/>
</dbReference>
<keyword evidence="16" id="KW-1267">Proteomics identification</keyword>
<dbReference type="VGNC" id="VGNC:86797">
    <property type="gene designation" value="CMAS"/>
</dbReference>
<comment type="function">
    <text evidence="9">Catalyzes the activation of N-acetylneuraminic acid (NeuNAc) to cytidine 5'-monophosphate N-acetylneuraminic acid (CMP-NeuNAc), a substrate required for the addition of sialic acid. Has some activity toward NeuNAc, N-glycolylneuraminic acid (Neu5Gc) or 2-keto-3-deoxy-D-glycero-D-galacto-nononic acid (KDN).</text>
</comment>
<comment type="pathway">
    <text evidence="2">Amino-sugar metabolism; N-acetylneuraminate metabolism.</text>
</comment>
<dbReference type="Pfam" id="PF02348">
    <property type="entry name" value="CTP_transf_3"/>
    <property type="match status" value="1"/>
</dbReference>
<comment type="similarity">
    <text evidence="3">Belongs to the CMP-NeuNAc synthase family.</text>
</comment>
<dbReference type="FunCoup" id="A0A287BS35">
    <property type="interactions" value="76"/>
</dbReference>
<evidence type="ECO:0000256" key="1">
    <source>
        <dbReference type="ARBA" id="ARBA00001862"/>
    </source>
</evidence>
<accession>A0A287BS35</accession>
<evidence type="ECO:0000313" key="13">
    <source>
        <dbReference type="Ensembl" id="ENSSSCP00000058938.1"/>
    </source>
</evidence>
<evidence type="ECO:0000256" key="4">
    <source>
        <dbReference type="ARBA" id="ARBA00011658"/>
    </source>
</evidence>
<evidence type="ECO:0000313" key="14">
    <source>
        <dbReference type="Proteomes" id="UP000008227"/>
    </source>
</evidence>
<feature type="compositionally biased region" description="Basic and acidic residues" evidence="11">
    <location>
        <begin position="36"/>
        <end position="49"/>
    </location>
</feature>
<dbReference type="Gene3D" id="3.90.550.10">
    <property type="entry name" value="Spore Coat Polysaccharide Biosynthesis Protein SpsA, Chain A"/>
    <property type="match status" value="1"/>
</dbReference>
<evidence type="ECO:0000256" key="10">
    <source>
        <dbReference type="ARBA" id="ARBA00032878"/>
    </source>
</evidence>
<dbReference type="eggNOG" id="ENOG502QQH3">
    <property type="taxonomic scope" value="Eukaryota"/>
</dbReference>
<dbReference type="UniPathway" id="UPA00628"/>
<feature type="transmembrane region" description="Helical" evidence="12">
    <location>
        <begin position="508"/>
        <end position="528"/>
    </location>
</feature>
<keyword evidence="12" id="KW-0472">Membrane</keyword>
<dbReference type="InterPro" id="IPR036412">
    <property type="entry name" value="HAD-like_sf"/>
</dbReference>
<dbReference type="InterPro" id="IPR003329">
    <property type="entry name" value="Cytidylyl_trans"/>
</dbReference>
<comment type="catalytic activity">
    <reaction evidence="1">
        <text>an N-acylneuraminate + CTP = a CMP-N-acyl-beta-neuraminate + diphosphate</text>
        <dbReference type="Rhea" id="RHEA:11344"/>
        <dbReference type="ChEBI" id="CHEBI:33019"/>
        <dbReference type="ChEBI" id="CHEBI:37563"/>
        <dbReference type="ChEBI" id="CHEBI:60073"/>
        <dbReference type="ChEBI" id="CHEBI:68671"/>
        <dbReference type="EC" id="2.7.7.43"/>
    </reaction>
</comment>
<dbReference type="GO" id="GO:0006055">
    <property type="term" value="P:CMP-N-acetylneuraminate biosynthetic process"/>
    <property type="evidence" value="ECO:0007669"/>
    <property type="project" value="Ensembl"/>
</dbReference>
<evidence type="ECO:0000313" key="15">
    <source>
        <dbReference type="VGNC" id="VGNC:86797"/>
    </source>
</evidence>
<dbReference type="OMA" id="FHGFVWR"/>
<name>A0A287BS35_PIG</name>
<reference evidence="13" key="3">
    <citation type="submission" date="2025-08" db="UniProtKB">
        <authorList>
            <consortium name="Ensembl"/>
        </authorList>
    </citation>
    <scope>IDENTIFICATION</scope>
</reference>
<protein>
    <recommendedName>
        <fullName evidence="6">N-acylneuraminate cytidylyltransferase</fullName>
        <ecNumber evidence="5">2.7.7.43</ecNumber>
    </recommendedName>
    <alternativeName>
        <fullName evidence="10">CMP-N-acetylneuraminic acid synthase</fullName>
    </alternativeName>
</protein>
<dbReference type="Bgee" id="ENSSSCG00000034733">
    <property type="expression patterns" value="Expressed in Ammon's horn and 45 other cell types or tissues"/>
</dbReference>
<evidence type="ECO:0000256" key="9">
    <source>
        <dbReference type="ARBA" id="ARBA00024902"/>
    </source>
</evidence>
<dbReference type="FunFam" id="3.90.550.10:FF:000074">
    <property type="entry name" value="N-acylneuraminate cytidylyltransferase A"/>
    <property type="match status" value="1"/>
</dbReference>
<keyword evidence="7" id="KW-0808">Transferase</keyword>
<dbReference type="Proteomes" id="UP000008227">
    <property type="component" value="Chromosome 5"/>
</dbReference>
<reference evidence="13" key="2">
    <citation type="journal article" date="2020" name="Gigascience">
        <title>An improved pig reference genome sequence to enable pig genetics and genomics research.</title>
        <authorList>
            <person name="Warr A."/>
            <person name="Affara N."/>
            <person name="Aken B."/>
            <person name="Beiki H."/>
            <person name="Bickhart D.M."/>
            <person name="Billis K."/>
            <person name="Chow W."/>
            <person name="Eory L."/>
            <person name="Finlayson H.A."/>
            <person name="Flicek P."/>
            <person name="Giron C.G."/>
            <person name="Griffin D.K."/>
            <person name="Hall R."/>
            <person name="Hannum G."/>
            <person name="Hourlier T."/>
            <person name="Howe K."/>
            <person name="Hume D.A."/>
            <person name="Izuogu O."/>
            <person name="Kim K."/>
            <person name="Koren S."/>
            <person name="Liu H."/>
            <person name="Manchanda N."/>
            <person name="Martin F.J."/>
            <person name="Nonneman D.J."/>
            <person name="O'Connor R.E."/>
            <person name="Phillippy A.M."/>
            <person name="Rohrer G.A."/>
            <person name="Rosen B.D."/>
            <person name="Rund L.A."/>
            <person name="Sargent C.A."/>
            <person name="Schook L.B."/>
            <person name="Schroeder S.G."/>
            <person name="Schwartz A.S."/>
            <person name="Skinner B.M."/>
            <person name="Talbot R."/>
            <person name="Tseng E."/>
            <person name="Tuggle C.K."/>
            <person name="Watson M."/>
            <person name="Smith T.P.L."/>
            <person name="Archibald A.L."/>
        </authorList>
    </citation>
    <scope>NUCLEOTIDE SEQUENCE [LARGE SCALE GENOMIC DNA]</scope>
    <source>
        <strain evidence="13">Duroc</strain>
    </source>
</reference>
<dbReference type="CDD" id="cd02513">
    <property type="entry name" value="CMP-NeuAc_Synthase"/>
    <property type="match status" value="1"/>
</dbReference>
<dbReference type="STRING" id="9823.ENSSSCP00000058938"/>
<gene>
    <name evidence="13 15" type="primary">CMAS</name>
</gene>